<feature type="transmembrane region" description="Helical" evidence="1">
    <location>
        <begin position="217"/>
        <end position="235"/>
    </location>
</feature>
<dbReference type="GO" id="GO:0080120">
    <property type="term" value="P:CAAX-box protein maturation"/>
    <property type="evidence" value="ECO:0007669"/>
    <property type="project" value="UniProtKB-ARBA"/>
</dbReference>
<keyword evidence="1" id="KW-1133">Transmembrane helix</keyword>
<evidence type="ECO:0000256" key="1">
    <source>
        <dbReference type="SAM" id="Phobius"/>
    </source>
</evidence>
<evidence type="ECO:0000259" key="2">
    <source>
        <dbReference type="Pfam" id="PF02517"/>
    </source>
</evidence>
<dbReference type="KEGG" id="nbe:Back2_24520"/>
<dbReference type="PANTHER" id="PTHR36435:SF1">
    <property type="entry name" value="CAAX AMINO TERMINAL PROTEASE FAMILY PROTEIN"/>
    <property type="match status" value="1"/>
</dbReference>
<dbReference type="EMBL" id="AP019307">
    <property type="protein sequence ID" value="BBH18165.1"/>
    <property type="molecule type" value="Genomic_DNA"/>
</dbReference>
<feature type="transmembrane region" description="Helical" evidence="1">
    <location>
        <begin position="87"/>
        <end position="109"/>
    </location>
</feature>
<proteinExistence type="predicted"/>
<dbReference type="Proteomes" id="UP000271573">
    <property type="component" value="Chromosome"/>
</dbReference>
<accession>A0A3G9IQ29</accession>
<feature type="transmembrane region" description="Helical" evidence="1">
    <location>
        <begin position="189"/>
        <end position="210"/>
    </location>
</feature>
<gene>
    <name evidence="3" type="ORF">Back2_24520</name>
</gene>
<name>A0A3G9IQ29_9ACTN</name>
<keyword evidence="1" id="KW-0812">Transmembrane</keyword>
<feature type="domain" description="CAAX prenyl protease 2/Lysostaphin resistance protein A-like" evidence="2">
    <location>
        <begin position="129"/>
        <end position="218"/>
    </location>
</feature>
<feature type="transmembrane region" description="Helical" evidence="1">
    <location>
        <begin position="129"/>
        <end position="147"/>
    </location>
</feature>
<sequence>MGAFVGALVLVPLVAALGIRIANAIGGADFISTDRLTAKVGVTPPDLAALNLNNAGWILVAVALTWFVHRVRPGFLISVAQRFRWRWLAVCFGLGILTLAVTVLVELVIPSTTSAAAAEHYSTERTAAFIAVVALTTPLQAMGEEFMFRGYLTQAMGGVAPKAVAVVVPALLFAAAHGSQGLPVFIDRLTFGLMAGVVVLVSGGLEAGIAMHVLNNLVAFGVAIGTHSVSATLAASGGTWWVVPVTLTQNGVFLVLVVWATRRRGPDFASAPAAAA</sequence>
<dbReference type="PANTHER" id="PTHR36435">
    <property type="entry name" value="SLR1288 PROTEIN"/>
    <property type="match status" value="1"/>
</dbReference>
<evidence type="ECO:0000313" key="4">
    <source>
        <dbReference type="Proteomes" id="UP000271573"/>
    </source>
</evidence>
<dbReference type="AlphaFoldDB" id="A0A3G9IQ29"/>
<feature type="transmembrane region" description="Helical" evidence="1">
    <location>
        <begin position="48"/>
        <end position="67"/>
    </location>
</feature>
<dbReference type="Pfam" id="PF02517">
    <property type="entry name" value="Rce1-like"/>
    <property type="match status" value="1"/>
</dbReference>
<dbReference type="OrthoDB" id="2680086at2"/>
<feature type="transmembrane region" description="Helical" evidence="1">
    <location>
        <begin position="241"/>
        <end position="260"/>
    </location>
</feature>
<dbReference type="GO" id="GO:0004175">
    <property type="term" value="F:endopeptidase activity"/>
    <property type="evidence" value="ECO:0007669"/>
    <property type="project" value="UniProtKB-ARBA"/>
</dbReference>
<keyword evidence="4" id="KW-1185">Reference proteome</keyword>
<reference evidence="3 4" key="1">
    <citation type="submission" date="2018-11" db="EMBL/GenBank/DDBJ databases">
        <title>Complete genome sequence of Nocardioides baekrokdamisoli strain KCTC 39748.</title>
        <authorList>
            <person name="Kang S.W."/>
            <person name="Lee K.C."/>
            <person name="Kim K.K."/>
            <person name="Kim J.S."/>
            <person name="Kim D.S."/>
            <person name="Ko S.H."/>
            <person name="Yang S.H."/>
            <person name="Shin Y.K."/>
            <person name="Lee J.S."/>
        </authorList>
    </citation>
    <scope>NUCLEOTIDE SEQUENCE [LARGE SCALE GENOMIC DNA]</scope>
    <source>
        <strain evidence="3 4">KCTC 39748</strain>
    </source>
</reference>
<organism evidence="3 4">
    <name type="scientific">Nocardioides baekrokdamisoli</name>
    <dbReference type="NCBI Taxonomy" id="1804624"/>
    <lineage>
        <taxon>Bacteria</taxon>
        <taxon>Bacillati</taxon>
        <taxon>Actinomycetota</taxon>
        <taxon>Actinomycetes</taxon>
        <taxon>Propionibacteriales</taxon>
        <taxon>Nocardioidaceae</taxon>
        <taxon>Nocardioides</taxon>
    </lineage>
</organism>
<feature type="transmembrane region" description="Helical" evidence="1">
    <location>
        <begin position="159"/>
        <end position="177"/>
    </location>
</feature>
<dbReference type="InterPro" id="IPR052710">
    <property type="entry name" value="CAAX_protease"/>
</dbReference>
<evidence type="ECO:0000313" key="3">
    <source>
        <dbReference type="EMBL" id="BBH18165.1"/>
    </source>
</evidence>
<dbReference type="InterPro" id="IPR003675">
    <property type="entry name" value="Rce1/LyrA-like_dom"/>
</dbReference>
<dbReference type="RefSeq" id="WP_125569506.1">
    <property type="nucleotide sequence ID" value="NZ_AP019307.1"/>
</dbReference>
<keyword evidence="1" id="KW-0472">Membrane</keyword>
<protein>
    <recommendedName>
        <fullName evidence="2">CAAX prenyl protease 2/Lysostaphin resistance protein A-like domain-containing protein</fullName>
    </recommendedName>
</protein>